<accession>A0A8U0HTR7</accession>
<dbReference type="Pfam" id="PF25934">
    <property type="entry name" value="DUF7979"/>
    <property type="match status" value="1"/>
</dbReference>
<feature type="domain" description="DUF7979" evidence="2">
    <location>
        <begin position="70"/>
        <end position="133"/>
    </location>
</feature>
<evidence type="ECO:0000259" key="3">
    <source>
        <dbReference type="Pfam" id="PF26451"/>
    </source>
</evidence>
<dbReference type="InterPro" id="IPR058443">
    <property type="entry name" value="DUF8130"/>
</dbReference>
<sequence length="437" mass="46880">MQRRPFLRRAVAATATATVAGRLGARRSSDGSDSGTATGANSDSASAATRMAATDRSLSVRRVETFDHVVRLNDLGDDPRGRITAFTDLSDRERAVVTSAIDGTYETEDPPEWLREFASATPFVERAGTYYRLDDTLQTYRITAETVAESDVAGAIATYGEYQRAVTREDYVASGLLRIARREGIELGYVWPALRTFFETYDAARYHGAVLDFTVEVEGSGPPHELSATEVPVAEAVGGPVWNADAAPKRTRTLVRRAGRARGAYGFDSAPEGFLDALGDHRYVALDGTFYTSSVESDGPAPVSVSAAFRDGRLRLAARNDGPREVRLASGPPRPFGVVRCRPAGRSGAATGVASRPLWTDAYAASDRVRTDGREVEHAADVALVSALAPGESVAERYAIPADLAPGEYVVEGSLGVERGESDDRATAKYRVAFSVE</sequence>
<feature type="compositionally biased region" description="Low complexity" evidence="1">
    <location>
        <begin position="31"/>
        <end position="40"/>
    </location>
</feature>
<reference evidence="4 5" key="1">
    <citation type="submission" date="2022-04" db="EMBL/GenBank/DDBJ databases">
        <title>Diverse halophilic archaea isolated from saline environments.</title>
        <authorList>
            <person name="Cui H.-L."/>
        </authorList>
    </citation>
    <scope>NUCLEOTIDE SEQUENCE [LARGE SCALE GENOMIC DNA]</scope>
    <source>
        <strain evidence="4 5">XZYJT49</strain>
    </source>
</reference>
<gene>
    <name evidence="4" type="ORF">M0R89_17135</name>
</gene>
<feature type="region of interest" description="Disordered" evidence="1">
    <location>
        <begin position="22"/>
        <end position="50"/>
    </location>
</feature>
<proteinExistence type="predicted"/>
<dbReference type="RefSeq" id="WP_248650295.1">
    <property type="nucleotide sequence ID" value="NZ_CP096659.1"/>
</dbReference>
<protein>
    <submittedName>
        <fullName evidence="4">Uncharacterized protein</fullName>
    </submittedName>
</protein>
<dbReference type="AlphaFoldDB" id="A0A8U0HTR7"/>
<dbReference type="EMBL" id="CP096659">
    <property type="protein sequence ID" value="UPV74249.1"/>
    <property type="molecule type" value="Genomic_DNA"/>
</dbReference>
<name>A0A8U0HTR7_9EURY</name>
<dbReference type="Pfam" id="PF26451">
    <property type="entry name" value="DUF8130"/>
    <property type="match status" value="1"/>
</dbReference>
<evidence type="ECO:0000259" key="2">
    <source>
        <dbReference type="Pfam" id="PF25934"/>
    </source>
</evidence>
<keyword evidence="5" id="KW-1185">Reference proteome</keyword>
<feature type="domain" description="DUF8130" evidence="3">
    <location>
        <begin position="312"/>
        <end position="414"/>
    </location>
</feature>
<dbReference type="GeneID" id="72186960"/>
<dbReference type="InterPro" id="IPR058285">
    <property type="entry name" value="DUF7979"/>
</dbReference>
<evidence type="ECO:0000313" key="4">
    <source>
        <dbReference type="EMBL" id="UPV74249.1"/>
    </source>
</evidence>
<evidence type="ECO:0000256" key="1">
    <source>
        <dbReference type="SAM" id="MobiDB-lite"/>
    </source>
</evidence>
<organism evidence="4 5">
    <name type="scientific">Halorussus limi</name>
    <dbReference type="NCBI Taxonomy" id="2938695"/>
    <lineage>
        <taxon>Archaea</taxon>
        <taxon>Methanobacteriati</taxon>
        <taxon>Methanobacteriota</taxon>
        <taxon>Stenosarchaea group</taxon>
        <taxon>Halobacteria</taxon>
        <taxon>Halobacteriales</taxon>
        <taxon>Haladaptataceae</taxon>
        <taxon>Halorussus</taxon>
    </lineage>
</organism>
<dbReference type="Proteomes" id="UP000830729">
    <property type="component" value="Chromosome"/>
</dbReference>
<dbReference type="KEGG" id="halx:M0R89_17135"/>
<evidence type="ECO:0000313" key="5">
    <source>
        <dbReference type="Proteomes" id="UP000830729"/>
    </source>
</evidence>